<dbReference type="GO" id="GO:0050567">
    <property type="term" value="F:glutaminyl-tRNA synthase (glutamine-hydrolyzing) activity"/>
    <property type="evidence" value="ECO:0007669"/>
    <property type="project" value="TreeGrafter"/>
</dbReference>
<dbReference type="Proteomes" id="UP000789595">
    <property type="component" value="Unassembled WGS sequence"/>
</dbReference>
<dbReference type="AlphaFoldDB" id="A0A8J2S5Z8"/>
<reference evidence="3" key="1">
    <citation type="submission" date="2021-11" db="EMBL/GenBank/DDBJ databases">
        <authorList>
            <consortium name="Genoscope - CEA"/>
            <person name="William W."/>
        </authorList>
    </citation>
    <scope>NUCLEOTIDE SEQUENCE</scope>
</reference>
<gene>
    <name evidence="3" type="ORF">PECAL_1P07290</name>
</gene>
<name>A0A8J2S5Z8_9STRA</name>
<keyword evidence="4" id="KW-1185">Reference proteome</keyword>
<dbReference type="EMBL" id="CAKKNE010000001">
    <property type="protein sequence ID" value="CAH0364370.1"/>
    <property type="molecule type" value="Genomic_DNA"/>
</dbReference>
<dbReference type="OrthoDB" id="421993at2759"/>
<dbReference type="InterPro" id="IPR000120">
    <property type="entry name" value="Amidase"/>
</dbReference>
<dbReference type="PANTHER" id="PTHR11895:SF7">
    <property type="entry name" value="GLUTAMYL-TRNA(GLN) AMIDOTRANSFERASE SUBUNIT A, MITOCHONDRIAL"/>
    <property type="match status" value="1"/>
</dbReference>
<dbReference type="InterPro" id="IPR020556">
    <property type="entry name" value="Amidase_CS"/>
</dbReference>
<protein>
    <recommendedName>
        <fullName evidence="2">Amidase domain-containing protein</fullName>
    </recommendedName>
</protein>
<dbReference type="SUPFAM" id="SSF75304">
    <property type="entry name" value="Amidase signature (AS) enzymes"/>
    <property type="match status" value="1"/>
</dbReference>
<organism evidence="3 4">
    <name type="scientific">Pelagomonas calceolata</name>
    <dbReference type="NCBI Taxonomy" id="35677"/>
    <lineage>
        <taxon>Eukaryota</taxon>
        <taxon>Sar</taxon>
        <taxon>Stramenopiles</taxon>
        <taxon>Ochrophyta</taxon>
        <taxon>Pelagophyceae</taxon>
        <taxon>Pelagomonadales</taxon>
        <taxon>Pelagomonadaceae</taxon>
        <taxon>Pelagomonas</taxon>
    </lineage>
</organism>
<feature type="domain" description="Amidase" evidence="2">
    <location>
        <begin position="33"/>
        <end position="438"/>
    </location>
</feature>
<evidence type="ECO:0000256" key="1">
    <source>
        <dbReference type="ARBA" id="ARBA00009199"/>
    </source>
</evidence>
<accession>A0A8J2S5Z8</accession>
<dbReference type="Pfam" id="PF01425">
    <property type="entry name" value="Amidase"/>
    <property type="match status" value="1"/>
</dbReference>
<evidence type="ECO:0000313" key="4">
    <source>
        <dbReference type="Proteomes" id="UP000789595"/>
    </source>
</evidence>
<sequence length="465" mass="48851">MALALAAAIRRGERTCLAVAEEAVRRARTSKLNAFARVDATATNRKLPDGPLRGVPVAVKDSICIKDETPTAGSRAVGSWKAREDAFAVARLREAGANVIGSTNCDEFGMGSTGETCQRGFTRHPLDLRRAPGGSSSGSAAAVASSIVPLALGSDTGGSIRLPAAWCGVVGVKPTYGRVSRRGLLAYCSSTDCVGVFARSVEDAAFALGLIAGHDDGDATSSQECVPDYLSMLSIPTNDRVASINVEVDDDIESVVAGASNALKADQCDALSPQFLRDCAAAYHVLAAAEAHSNLARYHVNHENPPFGAEVTRRVALGKRLLGERHAEGLYERAVDVRAQARARLDDVLSSVDVLMLPVAPTAAPKLNAPSVITKEARGSLARDLRDDLPRDYANDFLTAFASLAGLPALSVPFGRTSGGLPVGVQVVGKAFDEAAVLRTARRLELIRDDALSSPARRVLLSEDD</sequence>
<dbReference type="InterPro" id="IPR036928">
    <property type="entry name" value="AS_sf"/>
</dbReference>
<dbReference type="PANTHER" id="PTHR11895">
    <property type="entry name" value="TRANSAMIDASE"/>
    <property type="match status" value="1"/>
</dbReference>
<evidence type="ECO:0000259" key="2">
    <source>
        <dbReference type="Pfam" id="PF01425"/>
    </source>
</evidence>
<comment type="caution">
    <text evidence="3">The sequence shown here is derived from an EMBL/GenBank/DDBJ whole genome shotgun (WGS) entry which is preliminary data.</text>
</comment>
<dbReference type="PROSITE" id="PS00571">
    <property type="entry name" value="AMIDASES"/>
    <property type="match status" value="1"/>
</dbReference>
<dbReference type="InterPro" id="IPR023631">
    <property type="entry name" value="Amidase_dom"/>
</dbReference>
<dbReference type="Gene3D" id="3.90.1300.10">
    <property type="entry name" value="Amidase signature (AS) domain"/>
    <property type="match status" value="1"/>
</dbReference>
<proteinExistence type="inferred from homology"/>
<evidence type="ECO:0000313" key="3">
    <source>
        <dbReference type="EMBL" id="CAH0364370.1"/>
    </source>
</evidence>
<comment type="similarity">
    <text evidence="1">Belongs to the amidase family.</text>
</comment>